<protein>
    <submittedName>
        <fullName evidence="3">Uncharacterized protein</fullName>
    </submittedName>
</protein>
<feature type="compositionally biased region" description="Polar residues" evidence="2">
    <location>
        <begin position="150"/>
        <end position="163"/>
    </location>
</feature>
<dbReference type="EMBL" id="AZGY01000005">
    <property type="protein sequence ID" value="KZZ98677.1"/>
    <property type="molecule type" value="Genomic_DNA"/>
</dbReference>
<dbReference type="OrthoDB" id="4955924at2759"/>
<evidence type="ECO:0000313" key="4">
    <source>
        <dbReference type="Proteomes" id="UP000078544"/>
    </source>
</evidence>
<feature type="compositionally biased region" description="Polar residues" evidence="2">
    <location>
        <begin position="129"/>
        <end position="139"/>
    </location>
</feature>
<feature type="region of interest" description="Disordered" evidence="2">
    <location>
        <begin position="108"/>
        <end position="177"/>
    </location>
</feature>
<feature type="coiled-coil region" evidence="1">
    <location>
        <begin position="256"/>
        <end position="290"/>
    </location>
</feature>
<accession>A0A168ED90</accession>
<evidence type="ECO:0000256" key="2">
    <source>
        <dbReference type="SAM" id="MobiDB-lite"/>
    </source>
</evidence>
<evidence type="ECO:0000256" key="1">
    <source>
        <dbReference type="SAM" id="Coils"/>
    </source>
</evidence>
<organism evidence="3 4">
    <name type="scientific">Moelleriella libera RCEF 2490</name>
    <dbReference type="NCBI Taxonomy" id="1081109"/>
    <lineage>
        <taxon>Eukaryota</taxon>
        <taxon>Fungi</taxon>
        <taxon>Dikarya</taxon>
        <taxon>Ascomycota</taxon>
        <taxon>Pezizomycotina</taxon>
        <taxon>Sordariomycetes</taxon>
        <taxon>Hypocreomycetidae</taxon>
        <taxon>Hypocreales</taxon>
        <taxon>Clavicipitaceae</taxon>
        <taxon>Moelleriella</taxon>
    </lineage>
</organism>
<dbReference type="Proteomes" id="UP000078544">
    <property type="component" value="Unassembled WGS sequence"/>
</dbReference>
<sequence>MGFSSTALPHFRSRTVSASAFTANSITDITKPNIDACAPRDLGHAATASTPAPLILNPITGHKSNQQLRFITIIALTLSSTHNVRVADILPGLKKLLSAIDEAALDTSHAPPAHEPCRPAADNLHSDSIFPQQSMSPNAESEEAPKLPDTPTTVAQPASSSPFLPTADFKPPTSTTSCQAKKFDATHQQLEDLLGPYWQELGRPSREILREKAARLRRPDGTICPLDMANLYLSLSAERNSRWMQVEQGQEALQRMRQEGLNVVHLRQRLEQEEAEAREKEQHRLAMKRRYGLLREA</sequence>
<keyword evidence="4" id="KW-1185">Reference proteome</keyword>
<proteinExistence type="predicted"/>
<gene>
    <name evidence="3" type="ORF">AAL_03195</name>
</gene>
<keyword evidence="1" id="KW-0175">Coiled coil</keyword>
<evidence type="ECO:0000313" key="3">
    <source>
        <dbReference type="EMBL" id="KZZ98677.1"/>
    </source>
</evidence>
<reference evidence="3 4" key="1">
    <citation type="journal article" date="2016" name="Genome Biol. Evol.">
        <title>Divergent and convergent evolution of fungal pathogenicity.</title>
        <authorList>
            <person name="Shang Y."/>
            <person name="Xiao G."/>
            <person name="Zheng P."/>
            <person name="Cen K."/>
            <person name="Zhan S."/>
            <person name="Wang C."/>
        </authorList>
    </citation>
    <scope>NUCLEOTIDE SEQUENCE [LARGE SCALE GENOMIC DNA]</scope>
    <source>
        <strain evidence="3 4">RCEF 2490</strain>
    </source>
</reference>
<comment type="caution">
    <text evidence="3">The sequence shown here is derived from an EMBL/GenBank/DDBJ whole genome shotgun (WGS) entry which is preliminary data.</text>
</comment>
<name>A0A168ED90_9HYPO</name>
<dbReference type="AlphaFoldDB" id="A0A168ED90"/>